<keyword evidence="3" id="KW-1003">Cell membrane</keyword>
<comment type="subcellular location">
    <subcellularLocation>
        <location evidence="1">Cell membrane</location>
        <topology evidence="1">Multi-pass membrane protein</topology>
    </subcellularLocation>
</comment>
<keyword evidence="5" id="KW-0598">Phosphotransferase system</keyword>
<dbReference type="AlphaFoldDB" id="A0A3B0PKE8"/>
<evidence type="ECO:0000256" key="1">
    <source>
        <dbReference type="ARBA" id="ARBA00004651"/>
    </source>
</evidence>
<evidence type="ECO:0000256" key="7">
    <source>
        <dbReference type="ARBA" id="ARBA00022989"/>
    </source>
</evidence>
<feature type="transmembrane region" description="Helical" evidence="9">
    <location>
        <begin position="79"/>
        <end position="96"/>
    </location>
</feature>
<feature type="domain" description="PTS EIIC type-1" evidence="10">
    <location>
        <begin position="23"/>
        <end position="222"/>
    </location>
</feature>
<evidence type="ECO:0000256" key="3">
    <source>
        <dbReference type="ARBA" id="ARBA00022475"/>
    </source>
</evidence>
<dbReference type="KEGG" id="medw:NCTC10132_01116"/>
<dbReference type="GO" id="GO:0009401">
    <property type="term" value="P:phosphoenolpyruvate-dependent sugar phosphotransferase system"/>
    <property type="evidence" value="ECO:0007669"/>
    <property type="project" value="UniProtKB-KW"/>
</dbReference>
<dbReference type="GO" id="GO:0005886">
    <property type="term" value="C:plasma membrane"/>
    <property type="evidence" value="ECO:0007669"/>
    <property type="project" value="UniProtKB-SubCell"/>
</dbReference>
<keyword evidence="6 9" id="KW-0812">Transmembrane</keyword>
<evidence type="ECO:0000313" key="12">
    <source>
        <dbReference type="Proteomes" id="UP000257559"/>
    </source>
</evidence>
<proteinExistence type="predicted"/>
<dbReference type="Pfam" id="PF02378">
    <property type="entry name" value="PTS_EIIC"/>
    <property type="match status" value="1"/>
</dbReference>
<evidence type="ECO:0000259" key="10">
    <source>
        <dbReference type="PROSITE" id="PS51103"/>
    </source>
</evidence>
<dbReference type="InterPro" id="IPR003352">
    <property type="entry name" value="PTS_EIIC"/>
</dbReference>
<dbReference type="PROSITE" id="PS51103">
    <property type="entry name" value="PTS_EIIC_TYPE_1"/>
    <property type="match status" value="1"/>
</dbReference>
<dbReference type="EMBL" id="LS991951">
    <property type="protein sequence ID" value="SYV97748.1"/>
    <property type="molecule type" value="Genomic_DNA"/>
</dbReference>
<dbReference type="InterPro" id="IPR050429">
    <property type="entry name" value="PTS_Glucose_EIICBA"/>
</dbReference>
<evidence type="ECO:0000313" key="11">
    <source>
        <dbReference type="EMBL" id="SYV97748.1"/>
    </source>
</evidence>
<feature type="transmembrane region" description="Helical" evidence="9">
    <location>
        <begin position="103"/>
        <end position="126"/>
    </location>
</feature>
<evidence type="ECO:0000256" key="6">
    <source>
        <dbReference type="ARBA" id="ARBA00022692"/>
    </source>
</evidence>
<feature type="transmembrane region" description="Helical" evidence="9">
    <location>
        <begin position="202"/>
        <end position="221"/>
    </location>
</feature>
<dbReference type="InterPro" id="IPR013013">
    <property type="entry name" value="PTS_EIIC_1"/>
</dbReference>
<evidence type="ECO:0000256" key="9">
    <source>
        <dbReference type="SAM" id="Phobius"/>
    </source>
</evidence>
<keyword evidence="2" id="KW-0813">Transport</keyword>
<keyword evidence="7 9" id="KW-1133">Transmembrane helix</keyword>
<feature type="transmembrane region" description="Helical" evidence="9">
    <location>
        <begin position="34"/>
        <end position="59"/>
    </location>
</feature>
<reference evidence="12" key="1">
    <citation type="submission" date="2018-06" db="EMBL/GenBank/DDBJ databases">
        <authorList>
            <consortium name="Pathogen Informatics"/>
        </authorList>
    </citation>
    <scope>NUCLEOTIDE SEQUENCE [LARGE SCALE GENOMIC DNA]</scope>
    <source>
        <strain evidence="12">NCTC10132</strain>
    </source>
</reference>
<feature type="transmembrane region" description="Helical" evidence="9">
    <location>
        <begin position="164"/>
        <end position="182"/>
    </location>
</feature>
<dbReference type="PANTHER" id="PTHR30009:SF20">
    <property type="entry name" value="PTS SYSTEM GLUCOSE-SPECIFIC EIICB COMPONENT-RELATED"/>
    <property type="match status" value="1"/>
</dbReference>
<dbReference type="GO" id="GO:0090563">
    <property type="term" value="F:protein-phosphocysteine-sugar phosphotransferase activity"/>
    <property type="evidence" value="ECO:0007669"/>
    <property type="project" value="TreeGrafter"/>
</dbReference>
<keyword evidence="8 9" id="KW-0472">Membrane</keyword>
<gene>
    <name evidence="11" type="primary">ptsG_3</name>
    <name evidence="11" type="ORF">NCTC10132_01116</name>
</gene>
<keyword evidence="4" id="KW-0762">Sugar transport</keyword>
<sequence>MFSISKKHSIEKKEKKLNNSNSGRLRRVLSKISGAFMLPISVMSIAGLFLGVGAAVAGIDSTNTALVTFGHFIKALGDPVFAALPLLFAIAFVIAFTDEAGIAVFATVIGYLVFSAIQSVFIQPVYSDTEKTNLSGYTILFEEGGRNHASLKSTVGLTLGIRTLQTSVFGGISVGLIVQYLYKKFHTIKLPQVISFFGGKRFVSIITIPTMAALAFVFLLFW</sequence>
<accession>A0A3B0PKE8</accession>
<evidence type="ECO:0000256" key="2">
    <source>
        <dbReference type="ARBA" id="ARBA00022448"/>
    </source>
</evidence>
<name>A0A3B0PKE8_9BACT</name>
<evidence type="ECO:0000256" key="5">
    <source>
        <dbReference type="ARBA" id="ARBA00022683"/>
    </source>
</evidence>
<organism evidence="11 12">
    <name type="scientific">Mycoplasmopsis edwardii</name>
    <dbReference type="NCBI Taxonomy" id="53558"/>
    <lineage>
        <taxon>Bacteria</taxon>
        <taxon>Bacillati</taxon>
        <taxon>Mycoplasmatota</taxon>
        <taxon>Mycoplasmoidales</taxon>
        <taxon>Metamycoplasmataceae</taxon>
        <taxon>Mycoplasmopsis</taxon>
    </lineage>
</organism>
<dbReference type="Proteomes" id="UP000257559">
    <property type="component" value="Chromosome"/>
</dbReference>
<protein>
    <submittedName>
        <fullName evidence="11">EIICBA-Glc</fullName>
    </submittedName>
</protein>
<dbReference type="PANTHER" id="PTHR30009">
    <property type="entry name" value="CYTOCHROME C-TYPE SYNTHESIS PROTEIN AND PTS TRANSMEMBRANE COMPONENT"/>
    <property type="match status" value="1"/>
</dbReference>
<feature type="non-terminal residue" evidence="11">
    <location>
        <position position="222"/>
    </location>
</feature>
<evidence type="ECO:0000256" key="8">
    <source>
        <dbReference type="ARBA" id="ARBA00023136"/>
    </source>
</evidence>
<dbReference type="GO" id="GO:0008982">
    <property type="term" value="F:protein-N(PI)-phosphohistidine-sugar phosphotransferase activity"/>
    <property type="evidence" value="ECO:0007669"/>
    <property type="project" value="InterPro"/>
</dbReference>
<evidence type="ECO:0000256" key="4">
    <source>
        <dbReference type="ARBA" id="ARBA00022597"/>
    </source>
</evidence>
<keyword evidence="12" id="KW-1185">Reference proteome</keyword>